<proteinExistence type="predicted"/>
<keyword evidence="2" id="KW-1185">Reference proteome</keyword>
<dbReference type="AlphaFoldDB" id="A0A0F5FF97"/>
<dbReference type="Pfam" id="PF11253">
    <property type="entry name" value="DUF3052"/>
    <property type="match status" value="1"/>
</dbReference>
<dbReference type="STRING" id="443610.VE25_20550"/>
<reference evidence="1 2" key="1">
    <citation type="submission" date="2015-03" db="EMBL/GenBank/DDBJ databases">
        <authorList>
            <person name="Hassan Y.I."/>
            <person name="Lepp D."/>
            <person name="Li X.-Z."/>
            <person name="Zhou T."/>
        </authorList>
    </citation>
    <scope>NUCLEOTIDE SEQUENCE [LARGE SCALE GENOMIC DNA]</scope>
    <source>
        <strain evidence="1 2">BD-c194</strain>
    </source>
</reference>
<name>A0A0F5FF97_9HYPH</name>
<dbReference type="EMBL" id="JZEX01000192">
    <property type="protein sequence ID" value="KKB06867.1"/>
    <property type="molecule type" value="Genomic_DNA"/>
</dbReference>
<sequence>MNGPAGYSGTPLAQKLGLKDGQRVLFVDLPETLAGLASSRAFAAAERVTLSQVGDAGRGYDVVHIFTAARAVLEDMLARCMQLIARDGMIWVSWPKKAARIATDVTEDVIRETCLPLGLVDVKVCAVDAVWSGLKLVIRKELR</sequence>
<evidence type="ECO:0000313" key="1">
    <source>
        <dbReference type="EMBL" id="KKB06867.1"/>
    </source>
</evidence>
<dbReference type="InterPro" id="IPR021412">
    <property type="entry name" value="DUF3052"/>
</dbReference>
<organism evidence="1 2">
    <name type="scientific">Devosia geojensis</name>
    <dbReference type="NCBI Taxonomy" id="443610"/>
    <lineage>
        <taxon>Bacteria</taxon>
        <taxon>Pseudomonadati</taxon>
        <taxon>Pseudomonadota</taxon>
        <taxon>Alphaproteobacteria</taxon>
        <taxon>Hyphomicrobiales</taxon>
        <taxon>Devosiaceae</taxon>
        <taxon>Devosia</taxon>
    </lineage>
</organism>
<dbReference type="RefSeq" id="WP_046110547.1">
    <property type="nucleotide sequence ID" value="NZ_JZEX01000192.1"/>
</dbReference>
<dbReference type="Proteomes" id="UP000033632">
    <property type="component" value="Unassembled WGS sequence"/>
</dbReference>
<gene>
    <name evidence="1" type="ORF">VE25_20550</name>
</gene>
<comment type="caution">
    <text evidence="1">The sequence shown here is derived from an EMBL/GenBank/DDBJ whole genome shotgun (WGS) entry which is preliminary data.</text>
</comment>
<dbReference type="PATRIC" id="fig|443610.3.peg.2433"/>
<evidence type="ECO:0000313" key="2">
    <source>
        <dbReference type="Proteomes" id="UP000033632"/>
    </source>
</evidence>
<dbReference type="InterPro" id="IPR029063">
    <property type="entry name" value="SAM-dependent_MTases_sf"/>
</dbReference>
<dbReference type="OrthoDB" id="9800461at2"/>
<dbReference type="SUPFAM" id="SSF53335">
    <property type="entry name" value="S-adenosyl-L-methionine-dependent methyltransferases"/>
    <property type="match status" value="1"/>
</dbReference>
<accession>A0A0F5FF97</accession>
<protein>
    <recommendedName>
        <fullName evidence="3">DUF3052 domain-containing protein</fullName>
    </recommendedName>
</protein>
<evidence type="ECO:0008006" key="3">
    <source>
        <dbReference type="Google" id="ProtNLM"/>
    </source>
</evidence>